<dbReference type="RefSeq" id="WP_165922955.1">
    <property type="nucleotide sequence ID" value="NZ_BHVT01000009.1"/>
</dbReference>
<keyword evidence="2" id="KW-1003">Cell membrane</keyword>
<accession>A0A4R3Y7A8</accession>
<dbReference type="InterPro" id="IPR011577">
    <property type="entry name" value="Cyt_b561_bac/Ni-Hgenase"/>
</dbReference>
<protein>
    <submittedName>
        <fullName evidence="8">Cytochrome b</fullName>
    </submittedName>
</protein>
<evidence type="ECO:0000313" key="8">
    <source>
        <dbReference type="EMBL" id="TCV86414.1"/>
    </source>
</evidence>
<evidence type="ECO:0000256" key="3">
    <source>
        <dbReference type="ARBA" id="ARBA00022692"/>
    </source>
</evidence>
<evidence type="ECO:0000256" key="2">
    <source>
        <dbReference type="ARBA" id="ARBA00022475"/>
    </source>
</evidence>
<dbReference type="GO" id="GO:0020037">
    <property type="term" value="F:heme binding"/>
    <property type="evidence" value="ECO:0007669"/>
    <property type="project" value="TreeGrafter"/>
</dbReference>
<dbReference type="InterPro" id="IPR051542">
    <property type="entry name" value="Hydrogenase_cytochrome"/>
</dbReference>
<organism evidence="8 9">
    <name type="scientific">Sulfurirhabdus autotrophica</name>
    <dbReference type="NCBI Taxonomy" id="1706046"/>
    <lineage>
        <taxon>Bacteria</taxon>
        <taxon>Pseudomonadati</taxon>
        <taxon>Pseudomonadota</taxon>
        <taxon>Betaproteobacteria</taxon>
        <taxon>Nitrosomonadales</taxon>
        <taxon>Sulfuricellaceae</taxon>
        <taxon>Sulfurirhabdus</taxon>
    </lineage>
</organism>
<name>A0A4R3Y7A8_9PROT</name>
<dbReference type="EMBL" id="SMCO01000007">
    <property type="protein sequence ID" value="TCV86414.1"/>
    <property type="molecule type" value="Genomic_DNA"/>
</dbReference>
<dbReference type="GO" id="GO:0005886">
    <property type="term" value="C:plasma membrane"/>
    <property type="evidence" value="ECO:0007669"/>
    <property type="project" value="UniProtKB-SubCell"/>
</dbReference>
<dbReference type="SUPFAM" id="SSF81342">
    <property type="entry name" value="Transmembrane di-heme cytochromes"/>
    <property type="match status" value="1"/>
</dbReference>
<reference evidence="8 9" key="1">
    <citation type="submission" date="2019-03" db="EMBL/GenBank/DDBJ databases">
        <title>Genomic Encyclopedia of Type Strains, Phase IV (KMG-IV): sequencing the most valuable type-strain genomes for metagenomic binning, comparative biology and taxonomic classification.</title>
        <authorList>
            <person name="Goeker M."/>
        </authorList>
    </citation>
    <scope>NUCLEOTIDE SEQUENCE [LARGE SCALE GENOMIC DNA]</scope>
    <source>
        <strain evidence="8 9">DSM 100309</strain>
    </source>
</reference>
<feature type="transmembrane region" description="Helical" evidence="6">
    <location>
        <begin position="107"/>
        <end position="128"/>
    </location>
</feature>
<evidence type="ECO:0000256" key="5">
    <source>
        <dbReference type="ARBA" id="ARBA00023136"/>
    </source>
</evidence>
<keyword evidence="3 6" id="KW-0812">Transmembrane</keyword>
<keyword evidence="4 6" id="KW-1133">Transmembrane helix</keyword>
<dbReference type="GO" id="GO:0022904">
    <property type="term" value="P:respiratory electron transport chain"/>
    <property type="evidence" value="ECO:0007669"/>
    <property type="project" value="InterPro"/>
</dbReference>
<evidence type="ECO:0000259" key="7">
    <source>
        <dbReference type="Pfam" id="PF01292"/>
    </source>
</evidence>
<dbReference type="InterPro" id="IPR016174">
    <property type="entry name" value="Di-haem_cyt_TM"/>
</dbReference>
<feature type="transmembrane region" description="Helical" evidence="6">
    <location>
        <begin position="209"/>
        <end position="227"/>
    </location>
</feature>
<evidence type="ECO:0000256" key="4">
    <source>
        <dbReference type="ARBA" id="ARBA00022989"/>
    </source>
</evidence>
<feature type="transmembrane region" description="Helical" evidence="6">
    <location>
        <begin position="161"/>
        <end position="179"/>
    </location>
</feature>
<dbReference type="Pfam" id="PF01292">
    <property type="entry name" value="Ni_hydr_CYTB"/>
    <property type="match status" value="1"/>
</dbReference>
<evidence type="ECO:0000256" key="1">
    <source>
        <dbReference type="ARBA" id="ARBA00004651"/>
    </source>
</evidence>
<keyword evidence="9" id="KW-1185">Reference proteome</keyword>
<gene>
    <name evidence="8" type="ORF">EDC63_107102</name>
</gene>
<dbReference type="Gene3D" id="1.20.950.20">
    <property type="entry name" value="Transmembrane di-heme cytochromes, Chain C"/>
    <property type="match status" value="1"/>
</dbReference>
<feature type="domain" description="Cytochrome b561 bacterial/Ni-hydrogenase" evidence="7">
    <location>
        <begin position="17"/>
        <end position="191"/>
    </location>
</feature>
<dbReference type="PANTHER" id="PTHR30485">
    <property type="entry name" value="NI/FE-HYDROGENASE 1 B-TYPE CYTOCHROME SUBUNIT"/>
    <property type="match status" value="1"/>
</dbReference>
<comment type="subcellular location">
    <subcellularLocation>
        <location evidence="1">Cell membrane</location>
        <topology evidence="1">Multi-pass membrane protein</topology>
    </subcellularLocation>
</comment>
<evidence type="ECO:0000313" key="9">
    <source>
        <dbReference type="Proteomes" id="UP000295367"/>
    </source>
</evidence>
<dbReference type="PANTHER" id="PTHR30485:SF2">
    <property type="entry name" value="BLL0597 PROTEIN"/>
    <property type="match status" value="1"/>
</dbReference>
<feature type="transmembrane region" description="Helical" evidence="6">
    <location>
        <begin position="23"/>
        <end position="39"/>
    </location>
</feature>
<comment type="caution">
    <text evidence="8">The sequence shown here is derived from an EMBL/GenBank/DDBJ whole genome shotgun (WGS) entry which is preliminary data.</text>
</comment>
<dbReference type="Proteomes" id="UP000295367">
    <property type="component" value="Unassembled WGS sequence"/>
</dbReference>
<proteinExistence type="predicted"/>
<sequence length="229" mass="25590">MQQENQTNPNIQTIKIWDLPTRLFHWSLVILLGVSWASIELSDNAFNIHEYSGYTILSLVIFRVLWGIFGSTTSRFRTFIRGLQPTIAYAKTLLQSKPGNQIGHNPLGGWMVLLMLGFLLFQAVTGLFSNDDVSSEGPLAHWISKDISDILSGLHHESFDILLVIVGLHIAAVLFYRFFKRDNLITPLITGFKPLAGETPPKLRFTSNWIALLLFGIVIAGVALLVTKA</sequence>
<feature type="transmembrane region" description="Helical" evidence="6">
    <location>
        <begin position="51"/>
        <end position="69"/>
    </location>
</feature>
<keyword evidence="5 6" id="KW-0472">Membrane</keyword>
<dbReference type="AlphaFoldDB" id="A0A4R3Y7A8"/>
<dbReference type="GO" id="GO:0009055">
    <property type="term" value="F:electron transfer activity"/>
    <property type="evidence" value="ECO:0007669"/>
    <property type="project" value="InterPro"/>
</dbReference>
<evidence type="ECO:0000256" key="6">
    <source>
        <dbReference type="SAM" id="Phobius"/>
    </source>
</evidence>